<feature type="domain" description="DUF58" evidence="1">
    <location>
        <begin position="42"/>
        <end position="253"/>
    </location>
</feature>
<evidence type="ECO:0000259" key="1">
    <source>
        <dbReference type="Pfam" id="PF01882"/>
    </source>
</evidence>
<dbReference type="AlphaFoldDB" id="A0A4R4KAF2"/>
<dbReference type="Proteomes" id="UP000295706">
    <property type="component" value="Unassembled WGS sequence"/>
</dbReference>
<dbReference type="PANTHER" id="PTHR33608:SF6">
    <property type="entry name" value="BLL2464 PROTEIN"/>
    <property type="match status" value="1"/>
</dbReference>
<dbReference type="OrthoDB" id="9776116at2"/>
<gene>
    <name evidence="2" type="ORF">EZE20_16395</name>
</gene>
<dbReference type="Pfam" id="PF01882">
    <property type="entry name" value="DUF58"/>
    <property type="match status" value="1"/>
</dbReference>
<dbReference type="InterPro" id="IPR002881">
    <property type="entry name" value="DUF58"/>
</dbReference>
<dbReference type="EMBL" id="SMJU01000010">
    <property type="protein sequence ID" value="TDB63351.1"/>
    <property type="molecule type" value="Genomic_DNA"/>
</dbReference>
<evidence type="ECO:0000313" key="2">
    <source>
        <dbReference type="EMBL" id="TDB63351.1"/>
    </source>
</evidence>
<sequence length="295" mass="34319">MFQEFLTKLRQYEIRIRKAVNSERQGNFHSVFKGSGLEFDDLRLYQYGDDVRTIDWNTSAKGHGTYIKIFKEEKEQTVFFMVDVSASQKVGDQARLKIDAAKEICGVLALSAIQEASRVGLLCFSDQKERYIRPSDGMKHGYGLISELFKLVPESPRTDLSAAILLSLNVLKRRSLVFLISDFIDTNYEHNLKALARKHDLIVIHIHDQRETNLPQLGIIPIYDAEKDTKVWVNTSSQRYRVDMWERFQRRRETLEKLCRQNKADYLSLDAGEDYVPVLIRLFRVRRYVSGSSRT</sequence>
<dbReference type="Gene3D" id="3.40.50.410">
    <property type="entry name" value="von Willebrand factor, type A domain"/>
    <property type="match status" value="1"/>
</dbReference>
<organism evidence="2 3">
    <name type="scientific">Arundinibacter roseus</name>
    <dbReference type="NCBI Taxonomy" id="2070510"/>
    <lineage>
        <taxon>Bacteria</taxon>
        <taxon>Pseudomonadati</taxon>
        <taxon>Bacteroidota</taxon>
        <taxon>Cytophagia</taxon>
        <taxon>Cytophagales</taxon>
        <taxon>Spirosomataceae</taxon>
        <taxon>Arundinibacter</taxon>
    </lineage>
</organism>
<accession>A0A4R4KAF2</accession>
<dbReference type="CDD" id="cd00198">
    <property type="entry name" value="vWFA"/>
    <property type="match status" value="1"/>
</dbReference>
<evidence type="ECO:0000313" key="3">
    <source>
        <dbReference type="Proteomes" id="UP000295706"/>
    </source>
</evidence>
<dbReference type="RefSeq" id="WP_132119633.1">
    <property type="nucleotide sequence ID" value="NZ_SMJU01000010.1"/>
</dbReference>
<reference evidence="2 3" key="1">
    <citation type="submission" date="2019-02" db="EMBL/GenBank/DDBJ databases">
        <title>Arundinibacter roseus gen. nov., sp. nov., a new member of the family Cytophagaceae.</title>
        <authorList>
            <person name="Szuroczki S."/>
            <person name="Khayer B."/>
            <person name="Sproer C."/>
            <person name="Toumi M."/>
            <person name="Szabo A."/>
            <person name="Felfoldi T."/>
            <person name="Schumann P."/>
            <person name="Toth E."/>
        </authorList>
    </citation>
    <scope>NUCLEOTIDE SEQUENCE [LARGE SCALE GENOMIC DNA]</scope>
    <source>
        <strain evidence="2 3">DMA-k-7a</strain>
    </source>
</reference>
<dbReference type="InterPro" id="IPR036465">
    <property type="entry name" value="vWFA_dom_sf"/>
</dbReference>
<keyword evidence="3" id="KW-1185">Reference proteome</keyword>
<protein>
    <submittedName>
        <fullName evidence="2">DUF58 domain-containing protein</fullName>
    </submittedName>
</protein>
<name>A0A4R4KAF2_9BACT</name>
<proteinExistence type="predicted"/>
<comment type="caution">
    <text evidence="2">The sequence shown here is derived from an EMBL/GenBank/DDBJ whole genome shotgun (WGS) entry which is preliminary data.</text>
</comment>
<dbReference type="SUPFAM" id="SSF53300">
    <property type="entry name" value="vWA-like"/>
    <property type="match status" value="1"/>
</dbReference>
<dbReference type="PANTHER" id="PTHR33608">
    <property type="entry name" value="BLL2464 PROTEIN"/>
    <property type="match status" value="1"/>
</dbReference>